<dbReference type="CDD" id="cd01164">
    <property type="entry name" value="FruK_PfkB_like"/>
    <property type="match status" value="1"/>
</dbReference>
<evidence type="ECO:0000256" key="2">
    <source>
        <dbReference type="ARBA" id="ARBA00022679"/>
    </source>
</evidence>
<keyword evidence="7" id="KW-0472">Membrane</keyword>
<keyword evidence="10" id="KW-1185">Reference proteome</keyword>
<evidence type="ECO:0000256" key="7">
    <source>
        <dbReference type="SAM" id="Phobius"/>
    </source>
</evidence>
<keyword evidence="5" id="KW-0067">ATP-binding</keyword>
<dbReference type="Pfam" id="PF00294">
    <property type="entry name" value="PfkB"/>
    <property type="match status" value="1"/>
</dbReference>
<dbReference type="PANTHER" id="PTHR46566">
    <property type="entry name" value="1-PHOSPHOFRUCTOKINASE-RELATED"/>
    <property type="match status" value="1"/>
</dbReference>
<evidence type="ECO:0000313" key="9">
    <source>
        <dbReference type="EMBL" id="MST56118.1"/>
    </source>
</evidence>
<dbReference type="AlphaFoldDB" id="A0A6L5YDG4"/>
<feature type="domain" description="Carbohydrate kinase PfkB" evidence="8">
    <location>
        <begin position="17"/>
        <end position="282"/>
    </location>
</feature>
<dbReference type="PIRSF" id="PIRSF000535">
    <property type="entry name" value="1PFK/6PFK/LacC"/>
    <property type="match status" value="1"/>
</dbReference>
<accession>A0A6L5YDG4</accession>
<proteinExistence type="inferred from homology"/>
<keyword evidence="3" id="KW-0547">Nucleotide-binding</keyword>
<dbReference type="GO" id="GO:0008443">
    <property type="term" value="F:phosphofructokinase activity"/>
    <property type="evidence" value="ECO:0007669"/>
    <property type="project" value="TreeGrafter"/>
</dbReference>
<comment type="caution">
    <text evidence="9">The sequence shown here is derived from an EMBL/GenBank/DDBJ whole genome shotgun (WGS) entry which is preliminary data.</text>
</comment>
<dbReference type="InterPro" id="IPR029056">
    <property type="entry name" value="Ribokinase-like"/>
</dbReference>
<evidence type="ECO:0000256" key="3">
    <source>
        <dbReference type="ARBA" id="ARBA00022741"/>
    </source>
</evidence>
<dbReference type="RefSeq" id="WP_154529203.1">
    <property type="nucleotide sequence ID" value="NZ_VUNH01000009.1"/>
</dbReference>
<keyword evidence="7" id="KW-1133">Transmembrane helix</keyword>
<gene>
    <name evidence="9" type="ORF">FYJ74_08755</name>
</gene>
<dbReference type="SUPFAM" id="SSF53613">
    <property type="entry name" value="Ribokinase-like"/>
    <property type="match status" value="1"/>
</dbReference>
<dbReference type="EMBL" id="VUNH01000009">
    <property type="protein sequence ID" value="MST56118.1"/>
    <property type="molecule type" value="Genomic_DNA"/>
</dbReference>
<dbReference type="Proteomes" id="UP000473699">
    <property type="component" value="Unassembled WGS sequence"/>
</dbReference>
<evidence type="ECO:0000256" key="4">
    <source>
        <dbReference type="ARBA" id="ARBA00022777"/>
    </source>
</evidence>
<name>A0A6L5YDG4_9BACT</name>
<organism evidence="9 10">
    <name type="scientific">Pyramidobacter porci</name>
    <dbReference type="NCBI Taxonomy" id="2605789"/>
    <lineage>
        <taxon>Bacteria</taxon>
        <taxon>Thermotogati</taxon>
        <taxon>Synergistota</taxon>
        <taxon>Synergistia</taxon>
        <taxon>Synergistales</taxon>
        <taxon>Dethiosulfovibrionaceae</taxon>
        <taxon>Pyramidobacter</taxon>
    </lineage>
</organism>
<evidence type="ECO:0000256" key="1">
    <source>
        <dbReference type="ARBA" id="ARBA00010688"/>
    </source>
</evidence>
<dbReference type="InterPro" id="IPR017583">
    <property type="entry name" value="Tagatose/fructose_Pkinase"/>
</dbReference>
<evidence type="ECO:0000256" key="6">
    <source>
        <dbReference type="PIRNR" id="PIRNR000535"/>
    </source>
</evidence>
<keyword evidence="2 6" id="KW-0808">Transferase</keyword>
<evidence type="ECO:0000313" key="10">
    <source>
        <dbReference type="Proteomes" id="UP000473699"/>
    </source>
</evidence>
<comment type="similarity">
    <text evidence="1">Belongs to the carbohydrate kinase PfkB family.</text>
</comment>
<dbReference type="Gene3D" id="3.40.1190.20">
    <property type="match status" value="1"/>
</dbReference>
<feature type="transmembrane region" description="Helical" evidence="7">
    <location>
        <begin position="42"/>
        <end position="62"/>
    </location>
</feature>
<dbReference type="GO" id="GO:0005829">
    <property type="term" value="C:cytosol"/>
    <property type="evidence" value="ECO:0007669"/>
    <property type="project" value="TreeGrafter"/>
</dbReference>
<keyword evidence="4 9" id="KW-0418">Kinase</keyword>
<protein>
    <submittedName>
        <fullName evidence="9">1-phosphofructokinase family hexose kinase</fullName>
    </submittedName>
</protein>
<keyword evidence="7" id="KW-0812">Transmembrane</keyword>
<dbReference type="NCBIfam" id="TIGR03168">
    <property type="entry name" value="1-PFK"/>
    <property type="match status" value="1"/>
</dbReference>
<evidence type="ECO:0000259" key="8">
    <source>
        <dbReference type="Pfam" id="PF00294"/>
    </source>
</evidence>
<sequence>MIVTVTLNPSVDEEYLLDEIVLGSWSRANSTLRMPGGRGVNVALMLTQLGYSAVAMGFLAGFNGEYIRDALRRANVTTNFVHIQGETRTNVYLSLKNPDEGTSIYEKGPRVDDEARKRFLMNYKRMINRASAVVIGGSLPAGMPKETYKELSLVAKEAGLPVYIDAYGSPFLMALETQPRMAKVPDTQIEHLAGRPVDSLEAYVAAAHKVHEMGIPWGVVSYQVYGDVFATSHGTYLAKMTRDKTQAFLFTARDALVTGMVIADAEGMGTEDSIRFAMACAIESSTHVDRNIKGRASIEAYLDKVTLEKLD</sequence>
<dbReference type="PANTHER" id="PTHR46566:SF1">
    <property type="entry name" value="1-PHOSPHOFRUCTOKINASE"/>
    <property type="match status" value="1"/>
</dbReference>
<dbReference type="InterPro" id="IPR011611">
    <property type="entry name" value="PfkB_dom"/>
</dbReference>
<reference evidence="9 10" key="1">
    <citation type="submission" date="2019-08" db="EMBL/GenBank/DDBJ databases">
        <title>In-depth cultivation of the pig gut microbiome towards novel bacterial diversity and tailored functional studies.</title>
        <authorList>
            <person name="Wylensek D."/>
            <person name="Hitch T.C.A."/>
            <person name="Clavel T."/>
        </authorList>
    </citation>
    <scope>NUCLEOTIDE SEQUENCE [LARGE SCALE GENOMIC DNA]</scope>
    <source>
        <strain evidence="9 10">SM-530-WT-4B</strain>
    </source>
</reference>
<evidence type="ECO:0000256" key="5">
    <source>
        <dbReference type="ARBA" id="ARBA00022840"/>
    </source>
</evidence>
<dbReference type="GO" id="GO:0005524">
    <property type="term" value="F:ATP binding"/>
    <property type="evidence" value="ECO:0007669"/>
    <property type="project" value="UniProtKB-KW"/>
</dbReference>